<dbReference type="PANTHER" id="PTHR34138">
    <property type="entry name" value="CELL SHAPE-DETERMINING PROTEIN MREC"/>
    <property type="match status" value="1"/>
</dbReference>
<dbReference type="InterPro" id="IPR055342">
    <property type="entry name" value="MreC_beta-barrel_core"/>
</dbReference>
<dbReference type="EMBL" id="JABZGR010000018">
    <property type="protein sequence ID" value="MBF0970633.1"/>
    <property type="molecule type" value="Genomic_DNA"/>
</dbReference>
<dbReference type="RefSeq" id="WP_296089842.1">
    <property type="nucleotide sequence ID" value="NZ_CAUSTY010000020.1"/>
</dbReference>
<dbReference type="Gene3D" id="2.40.10.340">
    <property type="entry name" value="Rod shape-determining protein MreC, domain 1"/>
    <property type="match status" value="1"/>
</dbReference>
<proteinExistence type="inferred from homology"/>
<dbReference type="Pfam" id="PF04085">
    <property type="entry name" value="MreC"/>
    <property type="match status" value="1"/>
</dbReference>
<comment type="similarity">
    <text evidence="1">Belongs to the MreC family.</text>
</comment>
<evidence type="ECO:0000256" key="5">
    <source>
        <dbReference type="SAM" id="Phobius"/>
    </source>
</evidence>
<reference evidence="7" key="1">
    <citation type="submission" date="2020-04" db="EMBL/GenBank/DDBJ databases">
        <title>Deep metagenomics examines the oral microbiome during advanced dental caries in children, revealing novel taxa and co-occurrences with host molecules.</title>
        <authorList>
            <person name="Baker J.L."/>
            <person name="Morton J.T."/>
            <person name="Dinis M."/>
            <person name="Alvarez R."/>
            <person name="Tran N.C."/>
            <person name="Knight R."/>
            <person name="Edlund A."/>
        </authorList>
    </citation>
    <scope>NUCLEOTIDE SEQUENCE</scope>
    <source>
        <strain evidence="7">JCVI_34_bin.1</strain>
    </source>
</reference>
<dbReference type="PANTHER" id="PTHR34138:SF1">
    <property type="entry name" value="CELL SHAPE-DETERMINING PROTEIN MREC"/>
    <property type="match status" value="1"/>
</dbReference>
<evidence type="ECO:0000313" key="7">
    <source>
        <dbReference type="EMBL" id="MBF0970633.1"/>
    </source>
</evidence>
<organism evidence="7 8">
    <name type="scientific">Alloprevotella tannerae</name>
    <dbReference type="NCBI Taxonomy" id="76122"/>
    <lineage>
        <taxon>Bacteria</taxon>
        <taxon>Pseudomonadati</taxon>
        <taxon>Bacteroidota</taxon>
        <taxon>Bacteroidia</taxon>
        <taxon>Bacteroidales</taxon>
        <taxon>Prevotellaceae</taxon>
        <taxon>Alloprevotella</taxon>
    </lineage>
</organism>
<evidence type="ECO:0000256" key="4">
    <source>
        <dbReference type="ARBA" id="ARBA00032089"/>
    </source>
</evidence>
<evidence type="ECO:0000256" key="2">
    <source>
        <dbReference type="ARBA" id="ARBA00013855"/>
    </source>
</evidence>
<gene>
    <name evidence="7" type="primary">mreC</name>
    <name evidence="7" type="ORF">HXK21_06275</name>
</gene>
<dbReference type="NCBIfam" id="NF010532">
    <property type="entry name" value="PRK13922.9-3"/>
    <property type="match status" value="1"/>
</dbReference>
<comment type="caution">
    <text evidence="7">The sequence shown here is derived from an EMBL/GenBank/DDBJ whole genome shotgun (WGS) entry which is preliminary data.</text>
</comment>
<evidence type="ECO:0000256" key="3">
    <source>
        <dbReference type="ARBA" id="ARBA00022960"/>
    </source>
</evidence>
<keyword evidence="5" id="KW-1133">Transmembrane helix</keyword>
<dbReference type="Gene3D" id="2.40.10.350">
    <property type="entry name" value="Rod shape-determining protein MreC, domain 2"/>
    <property type="match status" value="1"/>
</dbReference>
<dbReference type="AlphaFoldDB" id="A0A929X0C6"/>
<keyword evidence="3" id="KW-0133">Cell shape</keyword>
<feature type="transmembrane region" description="Helical" evidence="5">
    <location>
        <begin position="12"/>
        <end position="31"/>
    </location>
</feature>
<sequence>MRTFLDFLRKYNYFFVFLLLEAVSLTILFRFNSFQGSVWFTAANDAVAGINRWYADGLSYMNLGEVNRELTAQNVALAQQNATLRELLANTQKDSTITNQLMMERLKGYTLIPATVVSNETSRANNYIVIDRGTEDGVRPEMGVVSGRGVVGIVYLAAAHHALVIPVTNRKSSISCRVRGQNYFGFLQWSGGNLFHADVNDIPRYARVHPGAIVETSGYSAVFPPGLFVGRVRKLENSADGQSYKLRITLGTNFSNLRNVEVIATPYKSEIDTLRNRVAQQEAQDAMNGGLTN</sequence>
<accession>A0A929X0C6</accession>
<feature type="domain" description="Rod shape-determining protein MreC beta-barrel core" evidence="6">
    <location>
        <begin position="116"/>
        <end position="263"/>
    </location>
</feature>
<dbReference type="GO" id="GO:0005886">
    <property type="term" value="C:plasma membrane"/>
    <property type="evidence" value="ECO:0007669"/>
    <property type="project" value="TreeGrafter"/>
</dbReference>
<dbReference type="GO" id="GO:0008360">
    <property type="term" value="P:regulation of cell shape"/>
    <property type="evidence" value="ECO:0007669"/>
    <property type="project" value="UniProtKB-KW"/>
</dbReference>
<evidence type="ECO:0000259" key="6">
    <source>
        <dbReference type="Pfam" id="PF04085"/>
    </source>
</evidence>
<evidence type="ECO:0000256" key="1">
    <source>
        <dbReference type="ARBA" id="ARBA00009369"/>
    </source>
</evidence>
<keyword evidence="5" id="KW-0472">Membrane</keyword>
<name>A0A929X0C6_9BACT</name>
<protein>
    <recommendedName>
        <fullName evidence="2">Cell shape-determining protein MreC</fullName>
    </recommendedName>
    <alternativeName>
        <fullName evidence="4">Cell shape protein MreC</fullName>
    </alternativeName>
</protein>
<evidence type="ECO:0000313" key="8">
    <source>
        <dbReference type="Proteomes" id="UP000704068"/>
    </source>
</evidence>
<dbReference type="InterPro" id="IPR007221">
    <property type="entry name" value="MreC"/>
</dbReference>
<keyword evidence="5" id="KW-0812">Transmembrane</keyword>
<dbReference type="Proteomes" id="UP000704068">
    <property type="component" value="Unassembled WGS sequence"/>
</dbReference>
<dbReference type="InterPro" id="IPR042177">
    <property type="entry name" value="Cell/Rod_1"/>
</dbReference>
<dbReference type="InterPro" id="IPR042175">
    <property type="entry name" value="Cell/Rod_MreC_2"/>
</dbReference>